<evidence type="ECO:0000256" key="4">
    <source>
        <dbReference type="ARBA" id="ARBA00022679"/>
    </source>
</evidence>
<dbReference type="InterPro" id="IPR050409">
    <property type="entry name" value="E3_ubiq-protein_ligase"/>
</dbReference>
<dbReference type="PANTHER" id="PTHR11254">
    <property type="entry name" value="HECT DOMAIN UBIQUITIN-PROTEIN LIGASE"/>
    <property type="match status" value="1"/>
</dbReference>
<dbReference type="GO" id="GO:0016567">
    <property type="term" value="P:protein ubiquitination"/>
    <property type="evidence" value="ECO:0007669"/>
    <property type="project" value="UniProtKB-UniPathway"/>
</dbReference>
<dbReference type="Pfam" id="PF00632">
    <property type="entry name" value="HECT"/>
    <property type="match status" value="1"/>
</dbReference>
<dbReference type="GO" id="GO:0051049">
    <property type="term" value="P:regulation of transport"/>
    <property type="evidence" value="ECO:0007669"/>
    <property type="project" value="UniProtKB-ARBA"/>
</dbReference>
<dbReference type="InterPro" id="IPR001180">
    <property type="entry name" value="CNH_dom"/>
</dbReference>
<reference evidence="13 14" key="1">
    <citation type="submission" date="2016-04" db="EMBL/GenBank/DDBJ databases">
        <title>The genome of Intoshia linei affirms orthonectids as highly simplified spiralians.</title>
        <authorList>
            <person name="Mikhailov K.V."/>
            <person name="Slusarev G.S."/>
            <person name="Nikitin M.A."/>
            <person name="Logacheva M.D."/>
            <person name="Penin A."/>
            <person name="Aleoshin V."/>
            <person name="Panchin Y.V."/>
        </authorList>
    </citation>
    <scope>NUCLEOTIDE SEQUENCE [LARGE SCALE GENOMIC DNA]</scope>
    <source>
        <strain evidence="13">Intl2013</strain>
        <tissue evidence="13">Whole animal</tissue>
    </source>
</reference>
<dbReference type="FunFam" id="3.30.2160.10:FF:000001">
    <property type="entry name" value="E3 ubiquitin-protein ligase NEDD4-like"/>
    <property type="match status" value="1"/>
</dbReference>
<evidence type="ECO:0000256" key="5">
    <source>
        <dbReference type="ARBA" id="ARBA00022737"/>
    </source>
</evidence>
<evidence type="ECO:0000256" key="7">
    <source>
        <dbReference type="PROSITE-ProRule" id="PRU00104"/>
    </source>
</evidence>
<dbReference type="InterPro" id="IPR000569">
    <property type="entry name" value="HECT_dom"/>
</dbReference>
<evidence type="ECO:0000256" key="8">
    <source>
        <dbReference type="SAM" id="Coils"/>
    </source>
</evidence>
<sequence length="2809" mass="327031">MTIFNESLHLGETNDGQKTWSTLFLRGDKLDELLIFTFNPSMFPKWSMFFRSNLLENQDSKRSSLDYSKKKRTQSKLEEIKQIKDKIKFKIQHKQKQKVKTETLESLDKFETGEININQEEISELRNKGEKSTILRKSHPKVRNAFSNIKRKSIQVLNNLNEDLKNNAQQLKQAFEVREESIKEEIDFEIKENIESDSTKLILSKNLNDETYQDFEVFADIYESRNIQISENKHKDNENELNACKNVIGDTKIDMYNENVEHLKILDKDEIESDENDEVSSINSNNDNNQNIENSLNASCDNKKKCKYQKRDSYTSIDKSVNENLDNKIHIFENYSNHQSLSHSITEIEIDDNSTIYNSQLNFNKLSNICTKIVKNMEAKITSLTCWDEGICLGYEDGTIELYKSTENKSSLTLYDSKNIYPKSIDCISFSSSLKLFAFVMEDHIYCYPIEFKVNERNEIYPNFIKTLEKCKIKTISKIILNKNGTELIFINKQTKFIICSIELGRKNVLNKIKEISIHNSITNFNILGDIICFSTNENLYFLLNIIDETIRPMFNCKTQSHDNGCREFNLINYHSTLIAVDNYNIFLLSPDNMIILMDQLGMVNKPPVQLAIDDFIENVHILYENVIVVTTLNYIYYGMLNSEWCDFNKILIVKENCSYNIKCNYNNQILYAINNAIMQIGSEYEEIMINNNTNQFISIKESKPTIKIEVEKVTENENETESKIREDLNIKLLKNLRDYKIKSFAIWDDGILTGSDSGILKLFQNGDETLVLLDSVLLSTYRKKAAKTIRHICYSKSRKYFIISSGTYLHIYPLNVQLKSNQNVLFNEEKCANFSLDDESIKTKMKCFDCLRLSTNTKTLCFLSKPNTIVHCSLTNDLKNPINKLSIIVLDYDLLNMKLYRKIACIATLAGSYSLVFLEKNNLKKLLNFKTDTSKIVIPPIGQCSSNFVLLSPDNTINIYDINGKLQYSPIELEETNIKELILLESNLLIVVAASTVLVKSMLKDSDFQKTSLENESECVLAGVSEDVTFMTRDNDIYQLSNVSNKCHDASNLRMRRSLKLSAKSSINKSRLRSVINEDFVTMNCIYQSESLDITAVEIWKVGLCVGFKDGSLKLCSYEFQTNDKIYQCDSRELFNKFERKSSIRKIIYVNRLKLMIIAAKQRLYIWTTVKKYTEKMEKFFVFKDNAYKTNYEYLDFLTLSSQDDSITFLTNRRCITYCKLVKGGDRLIHLVHNIQLKTNVVNMKVNDKFACIATDDGFYSIVSLENATISRLIASKSFKPNSPPIGNYSSNFITLTTESMLVVVDHNGNAVFPPFDVKGSNISDIIVLQKSLMIIVNFNSITVKPLTYETNDSQKVILHGSKNYIVYQDNAFIFTVDRIYRTIGVSLQERTNRLIKLNRLNEAISSLEKSSLYNTLSNDEIIMFKRKIDFEKAINYKINGDYDTSFNYFKLSKEGVIPIMDHFVYLLKNYELCDIEHLIDIQEVKSEAQMLIDFMNNQYKINHKKLCHALSMILNILYDPITLEKMLLSLFKFSNLTKNKRISTSRNRLLNTKSGEFRLYDVSIINKYKEFLNDEVTDIDMYLTLNKRYYALALVKLLQMDNHTAMDTLLHFIELGDVYDLHGILLEKLDTEIFISIFEKFDDYYFFSKYAIKIINYMKMDVMKLLIMQNYSKYVNNVPTSENSTHWDYEGIIQYLTDYPEIQSKFIMFLYDSRKIMFPEIVTKYILLHIEKNEEVSTIRMNLNNLLTKCIFDEELDNYDSEVVMDALEKFDQFFIEKATILAKREQFRKSLDLLLENNFPIDVIELFCKFILYRKKGFPKPILLNLINKYGHYLDFCETVNHVENTCNISDMNHFITSTISLIRAQQTRQKFMNLLVDKNLDLNINFLSQKKKRSFKVNNQRAGHNMTHRSFDSEKWCPPCITDNFPLDSVGDVYTEKFMDLVQQEHDIQFQNGNGERKPCQNFINDLILLRLTATYNLYVKIETDYSKIQQTQIRTATSKPYWNEHFSLSYFASERLKRFVLLMFRRRKSLRPIDSIKLSLWNDKKKKKNDSKLSGLIGFVVISARQIQQIRNCGFQKLSLRKYQDKLDKGVLVISLTDSHNIKKTDKKNVHRDGTNSDAFIESSSRNCRISSHNNSILPSSTPNAKRCPVQSKQLSDSLFHVKEWLSNLTVSPDANKSCNTKSPIIRSKSNYSAKFNGNDEGICQKVRCSNQTTFSPTQNGKKPNNLAIGSQKIIKSEIKNIPPTRTVLVDQKNFEELREKEYHSRSTLHRAVDNLENYEQKKTKHGQLYFSDNKTGMCTWHNPKLKNAGENVDVLQHPLPLGWERRLTDNNRVYFVDHNRRITQYDDPRLDPEIMKQCQNNVEKIQNTKKNEVSKSNAPSTSKETNIKPQPKPVCKKEKPMKVERKLQYKRDLVHKMRTFRNHLKQLQLNGTIKLRISRNNIFSSSYRQIMRLKPKDLRKKLNITFRGESGIDYGGISRYAVLYIIFNGEWIYLISKEVLNPQYGLFLYVREDIYMLQINPNSAIVENNHLSYFHFVGRLLGLALFNGYYIEGGFSMPFYKCLLRREPLLNDLETIDPDLYKSLTWIISNNITEIIDNTFSIETEVLGAKRIYVLCENGNKIKVTEENKIEYVRLYVKWRLIYGIKLQLDNILLGFHEVVPRDLISVFDERELELLICGMAHVNVTDWKENARYKNCNADSDIIKWFWEVVTKFDDEIRSRLLQFSIGSSRVPIQGFQALQGSNTVPGHRLFSINIVESMSQDSLPVAHTCFNRLDLPNYQSYQLLEEKLTKAVEETSGFYVE</sequence>
<dbReference type="Proteomes" id="UP000078046">
    <property type="component" value="Unassembled WGS sequence"/>
</dbReference>
<feature type="domain" description="HECT" evidence="12">
    <location>
        <begin position="2460"/>
        <end position="2809"/>
    </location>
</feature>
<feature type="active site" description="Glycyl thioester intermediate" evidence="7">
    <location>
        <position position="2777"/>
    </location>
</feature>
<dbReference type="SUPFAM" id="SSF49562">
    <property type="entry name" value="C2 domain (Calcium/lipid-binding domain, CaLB)"/>
    <property type="match status" value="1"/>
</dbReference>
<dbReference type="PROSITE" id="PS50219">
    <property type="entry name" value="CNH"/>
    <property type="match status" value="1"/>
</dbReference>
<dbReference type="GO" id="GO:0005737">
    <property type="term" value="C:cytoplasm"/>
    <property type="evidence" value="ECO:0007669"/>
    <property type="project" value="TreeGrafter"/>
</dbReference>
<gene>
    <name evidence="13" type="ORF">A3Q56_02278</name>
</gene>
<evidence type="ECO:0000256" key="9">
    <source>
        <dbReference type="SAM" id="MobiDB-lite"/>
    </source>
</evidence>
<dbReference type="InterPro" id="IPR001202">
    <property type="entry name" value="WW_dom"/>
</dbReference>
<organism evidence="13 14">
    <name type="scientific">Intoshia linei</name>
    <dbReference type="NCBI Taxonomy" id="1819745"/>
    <lineage>
        <taxon>Eukaryota</taxon>
        <taxon>Metazoa</taxon>
        <taxon>Spiralia</taxon>
        <taxon>Lophotrochozoa</taxon>
        <taxon>Mesozoa</taxon>
        <taxon>Orthonectida</taxon>
        <taxon>Rhopaluridae</taxon>
        <taxon>Intoshia</taxon>
    </lineage>
</organism>
<evidence type="ECO:0000256" key="6">
    <source>
        <dbReference type="ARBA" id="ARBA00022786"/>
    </source>
</evidence>
<dbReference type="SMART" id="SM00119">
    <property type="entry name" value="HECTc"/>
    <property type="match status" value="1"/>
</dbReference>
<protein>
    <recommendedName>
        <fullName evidence="3">HECT-type E3 ubiquitin transferase</fullName>
        <ecNumber evidence="3">2.3.2.26</ecNumber>
    </recommendedName>
</protein>
<dbReference type="Pfam" id="PF00397">
    <property type="entry name" value="WW"/>
    <property type="match status" value="1"/>
</dbReference>
<feature type="region of interest" description="Disordered" evidence="9">
    <location>
        <begin position="271"/>
        <end position="296"/>
    </location>
</feature>
<dbReference type="GO" id="GO:0043161">
    <property type="term" value="P:proteasome-mediated ubiquitin-dependent protein catabolic process"/>
    <property type="evidence" value="ECO:0007669"/>
    <property type="project" value="TreeGrafter"/>
</dbReference>
<dbReference type="Gene3D" id="3.30.2410.10">
    <property type="entry name" value="Hect, E3 ligase catalytic domain"/>
    <property type="match status" value="1"/>
</dbReference>
<dbReference type="OrthoDB" id="423283at2759"/>
<evidence type="ECO:0000256" key="1">
    <source>
        <dbReference type="ARBA" id="ARBA00000885"/>
    </source>
</evidence>
<feature type="region of interest" description="Disordered" evidence="9">
    <location>
        <begin position="2371"/>
        <end position="2406"/>
    </location>
</feature>
<keyword evidence="8" id="KW-0175">Coiled coil</keyword>
<comment type="catalytic activity">
    <reaction evidence="1">
        <text>S-ubiquitinyl-[E2 ubiquitin-conjugating enzyme]-L-cysteine + [acceptor protein]-L-lysine = [E2 ubiquitin-conjugating enzyme]-L-cysteine + N(6)-ubiquitinyl-[acceptor protein]-L-lysine.</text>
        <dbReference type="EC" id="2.3.2.26"/>
    </reaction>
</comment>
<dbReference type="InterPro" id="IPR000008">
    <property type="entry name" value="C2_dom"/>
</dbReference>
<dbReference type="InterPro" id="IPR036322">
    <property type="entry name" value="WD40_repeat_dom_sf"/>
</dbReference>
<dbReference type="EMBL" id="LWCA01000204">
    <property type="protein sequence ID" value="OAF69975.1"/>
    <property type="molecule type" value="Genomic_DNA"/>
</dbReference>
<dbReference type="GO" id="GO:0030514">
    <property type="term" value="P:negative regulation of BMP signaling pathway"/>
    <property type="evidence" value="ECO:0007669"/>
    <property type="project" value="TreeGrafter"/>
</dbReference>
<feature type="compositionally biased region" description="Low complexity" evidence="9">
    <location>
        <begin position="279"/>
        <end position="296"/>
    </location>
</feature>
<dbReference type="Gene3D" id="3.90.1750.10">
    <property type="entry name" value="Hect, E3 ligase catalytic domains"/>
    <property type="match status" value="1"/>
</dbReference>
<name>A0A177B6V3_9BILA</name>
<feature type="coiled-coil region" evidence="8">
    <location>
        <begin position="154"/>
        <end position="185"/>
    </location>
</feature>
<dbReference type="Pfam" id="PF00168">
    <property type="entry name" value="C2"/>
    <property type="match status" value="1"/>
</dbReference>
<dbReference type="FunFam" id="3.90.1750.10:FF:000079">
    <property type="entry name" value="E3 ubiquitin-protein ligase"/>
    <property type="match status" value="1"/>
</dbReference>
<dbReference type="SUPFAM" id="SSF51045">
    <property type="entry name" value="WW domain"/>
    <property type="match status" value="1"/>
</dbReference>
<feature type="domain" description="CNH" evidence="11">
    <location>
        <begin position="378"/>
        <end position="669"/>
    </location>
</feature>
<dbReference type="Gene3D" id="2.60.40.150">
    <property type="entry name" value="C2 domain"/>
    <property type="match status" value="1"/>
</dbReference>
<feature type="domain" description="WW" evidence="10">
    <location>
        <begin position="2323"/>
        <end position="2356"/>
    </location>
</feature>
<keyword evidence="4" id="KW-0808">Transferase</keyword>
<dbReference type="SUPFAM" id="SSF56204">
    <property type="entry name" value="Hect, E3 ligase catalytic domain"/>
    <property type="match status" value="1"/>
</dbReference>
<dbReference type="PANTHER" id="PTHR11254:SF395">
    <property type="entry name" value="E3 UBIQUITIN-PROTEIN LIGASE SMURF1"/>
    <property type="match status" value="1"/>
</dbReference>
<comment type="caution">
    <text evidence="13">The sequence shown here is derived from an EMBL/GenBank/DDBJ whole genome shotgun (WGS) entry which is preliminary data.</text>
</comment>
<evidence type="ECO:0000256" key="3">
    <source>
        <dbReference type="ARBA" id="ARBA00012485"/>
    </source>
</evidence>
<dbReference type="GO" id="GO:0061630">
    <property type="term" value="F:ubiquitin protein ligase activity"/>
    <property type="evidence" value="ECO:0007669"/>
    <property type="project" value="UniProtKB-EC"/>
</dbReference>
<dbReference type="InterPro" id="IPR035983">
    <property type="entry name" value="Hect_E3_ubiquitin_ligase"/>
</dbReference>
<dbReference type="SMART" id="SM00456">
    <property type="entry name" value="WW"/>
    <property type="match status" value="2"/>
</dbReference>
<evidence type="ECO:0000313" key="13">
    <source>
        <dbReference type="EMBL" id="OAF69975.1"/>
    </source>
</evidence>
<keyword evidence="6 7" id="KW-0833">Ubl conjugation pathway</keyword>
<dbReference type="UniPathway" id="UPA00143"/>
<dbReference type="SUPFAM" id="SSF50978">
    <property type="entry name" value="WD40 repeat-like"/>
    <property type="match status" value="2"/>
</dbReference>
<proteinExistence type="predicted"/>
<evidence type="ECO:0000259" key="11">
    <source>
        <dbReference type="PROSITE" id="PS50219"/>
    </source>
</evidence>
<dbReference type="InterPro" id="IPR035892">
    <property type="entry name" value="C2_domain_sf"/>
</dbReference>
<dbReference type="FunFam" id="3.30.2410.10:FF:000001">
    <property type="entry name" value="E3 ubiquitin-protein ligase NEDD4-like"/>
    <property type="match status" value="1"/>
</dbReference>
<evidence type="ECO:0000256" key="2">
    <source>
        <dbReference type="ARBA" id="ARBA00004906"/>
    </source>
</evidence>
<dbReference type="PROSITE" id="PS01159">
    <property type="entry name" value="WW_DOMAIN_1"/>
    <property type="match status" value="1"/>
</dbReference>
<comment type="pathway">
    <text evidence="2">Protein modification; protein ubiquitination.</text>
</comment>
<keyword evidence="5" id="KW-0677">Repeat</keyword>
<dbReference type="EC" id="2.3.2.26" evidence="3"/>
<keyword evidence="14" id="KW-1185">Reference proteome</keyword>
<feature type="compositionally biased region" description="Polar residues" evidence="9">
    <location>
        <begin position="2380"/>
        <end position="2394"/>
    </location>
</feature>
<dbReference type="PROSITE" id="PS50237">
    <property type="entry name" value="HECT"/>
    <property type="match status" value="1"/>
</dbReference>
<dbReference type="InterPro" id="IPR036020">
    <property type="entry name" value="WW_dom_sf"/>
</dbReference>
<dbReference type="CDD" id="cd00201">
    <property type="entry name" value="WW"/>
    <property type="match status" value="1"/>
</dbReference>
<evidence type="ECO:0000259" key="10">
    <source>
        <dbReference type="PROSITE" id="PS50020"/>
    </source>
</evidence>
<evidence type="ECO:0000259" key="12">
    <source>
        <dbReference type="PROSITE" id="PS50237"/>
    </source>
</evidence>
<dbReference type="CDD" id="cd00078">
    <property type="entry name" value="HECTc"/>
    <property type="match status" value="1"/>
</dbReference>
<dbReference type="Gene3D" id="2.20.70.10">
    <property type="match status" value="1"/>
</dbReference>
<evidence type="ECO:0000313" key="14">
    <source>
        <dbReference type="Proteomes" id="UP000078046"/>
    </source>
</evidence>
<dbReference type="Gene3D" id="3.30.2160.10">
    <property type="entry name" value="Hect, E3 ligase catalytic domain"/>
    <property type="match status" value="1"/>
</dbReference>
<accession>A0A177B6V3</accession>
<dbReference type="PROSITE" id="PS50020">
    <property type="entry name" value="WW_DOMAIN_2"/>
    <property type="match status" value="1"/>
</dbReference>